<keyword evidence="3" id="KW-1185">Reference proteome</keyword>
<keyword evidence="1" id="KW-0812">Transmembrane</keyword>
<protein>
    <recommendedName>
        <fullName evidence="4">Integral membrane protein</fullName>
    </recommendedName>
</protein>
<sequence>MTAWWALWFGIVMVAAATPGADTAALAVAAAALIAVLASVWWRAAATIAVLLATATVLLGEPAPMYTALAGLSAAGYLVLRHNDGRAPAPALLAAVGFAAAAALVVVIPLHVPWLPLAAPLAAFGAVVLALSPLLRDGSPPG</sequence>
<dbReference type="Proteomes" id="UP000467006">
    <property type="component" value="Chromosome"/>
</dbReference>
<name>A0A7I7K565_9MYCO</name>
<keyword evidence="1" id="KW-0472">Membrane</keyword>
<feature type="transmembrane region" description="Helical" evidence="1">
    <location>
        <begin position="6"/>
        <end position="33"/>
    </location>
</feature>
<keyword evidence="1" id="KW-1133">Transmembrane helix</keyword>
<feature type="transmembrane region" description="Helical" evidence="1">
    <location>
        <begin position="92"/>
        <end position="111"/>
    </location>
</feature>
<evidence type="ECO:0008006" key="4">
    <source>
        <dbReference type="Google" id="ProtNLM"/>
    </source>
</evidence>
<organism evidence="2 3">
    <name type="scientific">Mycolicibacterium duvalii</name>
    <dbReference type="NCBI Taxonomy" id="39688"/>
    <lineage>
        <taxon>Bacteria</taxon>
        <taxon>Bacillati</taxon>
        <taxon>Actinomycetota</taxon>
        <taxon>Actinomycetes</taxon>
        <taxon>Mycobacteriales</taxon>
        <taxon>Mycobacteriaceae</taxon>
        <taxon>Mycolicibacterium</taxon>
    </lineage>
</organism>
<evidence type="ECO:0000313" key="2">
    <source>
        <dbReference type="EMBL" id="BBX19256.1"/>
    </source>
</evidence>
<evidence type="ECO:0000256" key="1">
    <source>
        <dbReference type="SAM" id="Phobius"/>
    </source>
</evidence>
<dbReference type="AlphaFoldDB" id="A0A7I7K565"/>
<dbReference type="EMBL" id="AP022563">
    <property type="protein sequence ID" value="BBX19256.1"/>
    <property type="molecule type" value="Genomic_DNA"/>
</dbReference>
<feature type="transmembrane region" description="Helical" evidence="1">
    <location>
        <begin position="117"/>
        <end position="135"/>
    </location>
</feature>
<proteinExistence type="predicted"/>
<gene>
    <name evidence="2" type="ORF">MDUV_41160</name>
</gene>
<dbReference type="RefSeq" id="WP_179964209.1">
    <property type="nucleotide sequence ID" value="NZ_AP022563.1"/>
</dbReference>
<evidence type="ECO:0000313" key="3">
    <source>
        <dbReference type="Proteomes" id="UP000467006"/>
    </source>
</evidence>
<reference evidence="2 3" key="1">
    <citation type="journal article" date="2019" name="Emerg. Microbes Infect.">
        <title>Comprehensive subspecies identification of 175 nontuberculous mycobacteria species based on 7547 genomic profiles.</title>
        <authorList>
            <person name="Matsumoto Y."/>
            <person name="Kinjo T."/>
            <person name="Motooka D."/>
            <person name="Nabeya D."/>
            <person name="Jung N."/>
            <person name="Uechi K."/>
            <person name="Horii T."/>
            <person name="Iida T."/>
            <person name="Fujita J."/>
            <person name="Nakamura S."/>
        </authorList>
    </citation>
    <scope>NUCLEOTIDE SEQUENCE [LARGE SCALE GENOMIC DNA]</scope>
    <source>
        <strain evidence="2 3">JCM 6396</strain>
    </source>
</reference>
<dbReference type="KEGG" id="mdu:MDUV_41160"/>
<accession>A0A7I7K565</accession>